<keyword evidence="9" id="KW-1185">Reference proteome</keyword>
<feature type="transmembrane region" description="Helical" evidence="7">
    <location>
        <begin position="332"/>
        <end position="351"/>
    </location>
</feature>
<organism evidence="8 9">
    <name type="scientific">Pelomonas parva</name>
    <dbReference type="NCBI Taxonomy" id="3299032"/>
    <lineage>
        <taxon>Bacteria</taxon>
        <taxon>Pseudomonadati</taxon>
        <taxon>Pseudomonadota</taxon>
        <taxon>Betaproteobacteria</taxon>
        <taxon>Burkholderiales</taxon>
        <taxon>Sphaerotilaceae</taxon>
        <taxon>Roseateles</taxon>
    </lineage>
</organism>
<keyword evidence="4 7" id="KW-1133">Transmembrane helix</keyword>
<accession>A0ABW7F7G1</accession>
<dbReference type="InterPro" id="IPR001182">
    <property type="entry name" value="FtsW/RodA"/>
</dbReference>
<evidence type="ECO:0000256" key="1">
    <source>
        <dbReference type="ARBA" id="ARBA00004141"/>
    </source>
</evidence>
<dbReference type="PANTHER" id="PTHR30474">
    <property type="entry name" value="CELL CYCLE PROTEIN"/>
    <property type="match status" value="1"/>
</dbReference>
<sequence length="1360" mass="142067">MPNRLHPARLLPALLLFVLGWLLIAQQHQRQWARLPAEATVQRFVPDALATPLPAPMPLAELRRLCATPPSWLARWVGRIERAELAACLATPQPLPADAVAAAARVYAAHLDAQAQATRHWLAAQAEHAPPAAAALTAEMRRLQRQRPGLAGLLPASTQPQREAIGPQPAPDALSRPLAARPAAATHEQALQLGLQASGRLLQLDYGQAPPSAHFASDRATLADALEWRRRAQAHAARGFSLARLHGLPDMLLASSLVLLAAVLISGGPLLPWVAATQLLACGGLLLTDLALTGDPALRYLVERQFFALGSGERWLDLSLALPLPGGGQQRLWWPLLGLAGLVLALGRLRSGSAAVLAPMRAWVRWGAQPRRGAAQTGVMLLLGIAAVLGLGLPAAVSEGLIALGCVGLATYFARQAGFANAGGGLDAGNLVIALGALAVAVGGAVYRGDLGHALVALAMGAGFFALFGGRLQRGALVIVLLLGMALVWWPEPAALHWLPAHAQDRLLAMADPYHAASSDLARTRWLMHGAGLSGWGAGYVPWQGFSADTRPIDGLPLQGPSDYVLALAVALWGQAGGLALLAATLALFAGSATLAARTALRPGQPPALRWLAALGLFGCAVMAVKILLSLAGVAGMLPLTGLPVALLGYGPVGHLAALLYLALALGTAHAQGQVEQTGVRLHGTAGLPGLLRQRGAALAGLALLGVAALLGLALLQMRMQNPQHQHVAQARYELADAVARALLPADPPAEPGPPNCPELARVASDWSAQLAARQLRLDLPVLLSQPAARGACRQLARELGALLQGGLRRWAEPDAPAGSRLAPFFPRREPMAVRRDFTSPNAWWGLPGCASSLSAPSDDCRGLAAVEPLLGDPWLQRELAPRLQAGVTTATGERTLHGRSIPTGPQLGLSLDPALQRGAQRIADCFTARSADCEEALPRDAGWRQRFFDENRLRSAAIGLVVAEVDSGRIVALAGSLSDCALDSLSRSADAGPQGQRAALRPGKPQPCSQFPDRHSAYLALQAPALWAVPPGSSLKPLAMLAAIDAGHAADDTGWKRILAESHDQSSVQRAALDAGQVYVDTLARIGFSETRSELLWGGTTALGGWQFGLREGIAGLRPPQRMSFADMSAIRREKEAGLNADRRHGAAVMTEYVAARRLADSSIGSADMRISALGLVDLWRRLDLRARGRADAPALHLLERPGQPVARIPLAFGSPAAARRALAAAGGVTASAWKGTAQGSCRVVMAGCPAEGLPGLVGKTGTSDFLTAEDGPWVKPGLSLPAKLFGGVFVAPDGRRYAVAAMALRVREGATLELRSSAAAEAALTLVRQPGRAGRDPPFGGAHPNRTSASETPANGGS</sequence>
<dbReference type="EMBL" id="JBIGHV010000008">
    <property type="protein sequence ID" value="MFG6432425.1"/>
    <property type="molecule type" value="Genomic_DNA"/>
</dbReference>
<feature type="transmembrane region" description="Helical" evidence="7">
    <location>
        <begin position="6"/>
        <end position="24"/>
    </location>
</feature>
<feature type="region of interest" description="Disordered" evidence="6">
    <location>
        <begin position="158"/>
        <end position="181"/>
    </location>
</feature>
<feature type="transmembrane region" description="Helical" evidence="7">
    <location>
        <begin position="611"/>
        <end position="635"/>
    </location>
</feature>
<dbReference type="Proteomes" id="UP001606210">
    <property type="component" value="Unassembled WGS sequence"/>
</dbReference>
<keyword evidence="2 7" id="KW-0812">Transmembrane</keyword>
<reference evidence="8 9" key="1">
    <citation type="submission" date="2024-08" db="EMBL/GenBank/DDBJ databases">
        <authorList>
            <person name="Lu H."/>
        </authorList>
    </citation>
    <scope>NUCLEOTIDE SEQUENCE [LARGE SCALE GENOMIC DNA]</scope>
    <source>
        <strain evidence="8 9">LYH14W</strain>
    </source>
</reference>
<feature type="transmembrane region" description="Helical" evidence="7">
    <location>
        <begin position="451"/>
        <end position="468"/>
    </location>
</feature>
<dbReference type="InterPro" id="IPR012338">
    <property type="entry name" value="Beta-lactam/transpept-like"/>
</dbReference>
<dbReference type="SUPFAM" id="SSF56601">
    <property type="entry name" value="beta-lactamase/transpeptidase-like"/>
    <property type="match status" value="1"/>
</dbReference>
<keyword evidence="5 7" id="KW-0472">Membrane</keyword>
<feature type="transmembrane region" description="Helical" evidence="7">
    <location>
        <begin position="475"/>
        <end position="491"/>
    </location>
</feature>
<evidence type="ECO:0000256" key="2">
    <source>
        <dbReference type="ARBA" id="ARBA00022692"/>
    </source>
</evidence>
<evidence type="ECO:0000256" key="5">
    <source>
        <dbReference type="ARBA" id="ARBA00023136"/>
    </source>
</evidence>
<proteinExistence type="predicted"/>
<evidence type="ECO:0000256" key="3">
    <source>
        <dbReference type="ARBA" id="ARBA00022960"/>
    </source>
</evidence>
<dbReference type="Pfam" id="PF01098">
    <property type="entry name" value="FTSW_RODA_SPOVE"/>
    <property type="match status" value="1"/>
</dbReference>
<feature type="compositionally biased region" description="Low complexity" evidence="6">
    <location>
        <begin position="171"/>
        <end position="181"/>
    </location>
</feature>
<name>A0ABW7F7G1_9BURK</name>
<feature type="transmembrane region" description="Helical" evidence="7">
    <location>
        <begin position="251"/>
        <end position="271"/>
    </location>
</feature>
<dbReference type="RefSeq" id="WP_394482279.1">
    <property type="nucleotide sequence ID" value="NZ_JBIGHV010000008.1"/>
</dbReference>
<feature type="transmembrane region" description="Helical" evidence="7">
    <location>
        <begin position="697"/>
        <end position="716"/>
    </location>
</feature>
<feature type="transmembrane region" description="Helical" evidence="7">
    <location>
        <begin position="372"/>
        <end position="389"/>
    </location>
</feature>
<comment type="caution">
    <text evidence="8">The sequence shown here is derived from an EMBL/GenBank/DDBJ whole genome shotgun (WGS) entry which is preliminary data.</text>
</comment>
<keyword evidence="3" id="KW-0133">Cell shape</keyword>
<feature type="region of interest" description="Disordered" evidence="6">
    <location>
        <begin position="1330"/>
        <end position="1360"/>
    </location>
</feature>
<dbReference type="Gene3D" id="3.40.710.10">
    <property type="entry name" value="DD-peptidase/beta-lactamase superfamily"/>
    <property type="match status" value="1"/>
</dbReference>
<gene>
    <name evidence="8" type="ORF">ACG00Y_21070</name>
</gene>
<evidence type="ECO:0000313" key="9">
    <source>
        <dbReference type="Proteomes" id="UP001606210"/>
    </source>
</evidence>
<feature type="transmembrane region" description="Helical" evidence="7">
    <location>
        <begin position="395"/>
        <end position="414"/>
    </location>
</feature>
<evidence type="ECO:0000313" key="8">
    <source>
        <dbReference type="EMBL" id="MFG6432425.1"/>
    </source>
</evidence>
<comment type="subcellular location">
    <subcellularLocation>
        <location evidence="1">Membrane</location>
        <topology evidence="1">Multi-pass membrane protein</topology>
    </subcellularLocation>
</comment>
<evidence type="ECO:0000256" key="6">
    <source>
        <dbReference type="SAM" id="MobiDB-lite"/>
    </source>
</evidence>
<protein>
    <submittedName>
        <fullName evidence="8">FtsW/RodA/SpoVE family cell cycle protein</fullName>
    </submittedName>
</protein>
<feature type="compositionally biased region" description="Polar residues" evidence="6">
    <location>
        <begin position="1347"/>
        <end position="1360"/>
    </location>
</feature>
<feature type="transmembrane region" description="Helical" evidence="7">
    <location>
        <begin position="647"/>
        <end position="667"/>
    </location>
</feature>
<feature type="transmembrane region" description="Helical" evidence="7">
    <location>
        <begin position="564"/>
        <end position="590"/>
    </location>
</feature>
<evidence type="ECO:0000256" key="7">
    <source>
        <dbReference type="SAM" id="Phobius"/>
    </source>
</evidence>
<evidence type="ECO:0000256" key="4">
    <source>
        <dbReference type="ARBA" id="ARBA00022989"/>
    </source>
</evidence>
<feature type="transmembrane region" description="Helical" evidence="7">
    <location>
        <begin position="426"/>
        <end position="445"/>
    </location>
</feature>